<comment type="similarity">
    <text evidence="4">Belongs to the ABC transporter superfamily. ABCF family. YbiT subfamily.</text>
</comment>
<evidence type="ECO:0000313" key="8">
    <source>
        <dbReference type="EMBL" id="EKO15958.1"/>
    </source>
</evidence>
<feature type="domain" description="ABC transporter" evidence="7">
    <location>
        <begin position="2"/>
        <end position="252"/>
    </location>
</feature>
<feature type="coiled-coil region" evidence="6">
    <location>
        <begin position="241"/>
        <end position="268"/>
    </location>
</feature>
<dbReference type="AlphaFoldDB" id="A0A0E2B3W3"/>
<sequence length="544" mass="60875">MISTSGLTLNFGKKILFENVTVKFKENCRYGLIGANGSGKSTFMKILAGIEQAASGSVSIDAGLKLGYLKQDHYEYENETVLNTVIMGDKELWEVSQERDAIYSKPEMSDEDGIRVSELEEKYGELGGYEAESTAGELLEGLGIPTSSHTQTLAYLTGGFKLRVLLAQVLFQKPDILLLDEPTNHLDIKTIHWLEEFLTNYRGVVIVISHDRHFINSIATHIADLDYQSLTVYPGNYDDFMEASTMARERLLDENKRKKEKIAELQDFVNRFSANASKSKQATSRQKQIEKIKLDDVKPSSRVSPYIRFKMKKTLGKDVILAENISKSYDRPIFKDFTINITKGEKIAIIGTNGVGKTTLLKTLMKQIEPDNGKVAMGDSVTSSIFPQDHREGILEDADTLVDWLYRYADPGTEMEEIRAILGRMLFSGDMAKKPTSVLSGGEKSRLIIGRMIISGDNLLALDEPTNHLDLETIEALNYALSIFEGTVIFVSHDREFVSSLATRVIEVSTEGIRDFKGTYEDFLEREGAEFYKRLSGGPVLAET</sequence>
<dbReference type="Pfam" id="PF12848">
    <property type="entry name" value="ABC_tran_Xtn"/>
    <property type="match status" value="1"/>
</dbReference>
<dbReference type="InterPro" id="IPR051309">
    <property type="entry name" value="ABCF_ATPase"/>
</dbReference>
<dbReference type="EMBL" id="AHMY02000036">
    <property type="protein sequence ID" value="EKO15958.1"/>
    <property type="molecule type" value="Genomic_DNA"/>
</dbReference>
<dbReference type="Pfam" id="PF00005">
    <property type="entry name" value="ABC_tran"/>
    <property type="match status" value="2"/>
</dbReference>
<evidence type="ECO:0000259" key="7">
    <source>
        <dbReference type="PROSITE" id="PS50893"/>
    </source>
</evidence>
<dbReference type="GeneID" id="61143892"/>
<dbReference type="Proteomes" id="UP000006253">
    <property type="component" value="Unassembled WGS sequence"/>
</dbReference>
<dbReference type="PANTHER" id="PTHR42855">
    <property type="entry name" value="ABC TRANSPORTER ATP-BINDING SUBUNIT"/>
    <property type="match status" value="1"/>
</dbReference>
<dbReference type="InterPro" id="IPR003593">
    <property type="entry name" value="AAA+_ATPase"/>
</dbReference>
<dbReference type="SUPFAM" id="SSF52540">
    <property type="entry name" value="P-loop containing nucleoside triphosphate hydrolases"/>
    <property type="match status" value="2"/>
</dbReference>
<evidence type="ECO:0000256" key="1">
    <source>
        <dbReference type="ARBA" id="ARBA00022737"/>
    </source>
</evidence>
<evidence type="ECO:0000256" key="4">
    <source>
        <dbReference type="ARBA" id="ARBA00061551"/>
    </source>
</evidence>
<proteinExistence type="inferred from homology"/>
<dbReference type="PROSITE" id="PS50893">
    <property type="entry name" value="ABC_TRANSPORTER_2"/>
    <property type="match status" value="2"/>
</dbReference>
<dbReference type="CDD" id="cd03221">
    <property type="entry name" value="ABCF_EF-3"/>
    <property type="match status" value="2"/>
</dbReference>
<dbReference type="SMART" id="SM00382">
    <property type="entry name" value="AAA"/>
    <property type="match status" value="2"/>
</dbReference>
<reference evidence="8 9" key="1">
    <citation type="submission" date="2012-10" db="EMBL/GenBank/DDBJ databases">
        <authorList>
            <person name="Harkins D.M."/>
            <person name="Durkin A.S."/>
            <person name="Brinkac L.M."/>
            <person name="Selengut J.D."/>
            <person name="Sanka R."/>
            <person name="DePew J."/>
            <person name="Purushe J."/>
            <person name="Peacock S.J."/>
            <person name="Thaipadungpanit J."/>
            <person name="Wuthiekanun V.W."/>
            <person name="Day N.P."/>
            <person name="Vinetz J.M."/>
            <person name="Sutton G.G."/>
            <person name="Nelson W.C."/>
            <person name="Fouts D.E."/>
        </authorList>
    </citation>
    <scope>NUCLEOTIDE SEQUENCE [LARGE SCALE GENOMIC DNA]</scope>
    <source>
        <strain evidence="8 9">H1</strain>
    </source>
</reference>
<dbReference type="FunFam" id="3.40.50.300:FF:000070">
    <property type="entry name" value="Putative ABC transporter ATP-binding component"/>
    <property type="match status" value="1"/>
</dbReference>
<evidence type="ECO:0000256" key="2">
    <source>
        <dbReference type="ARBA" id="ARBA00022741"/>
    </source>
</evidence>
<dbReference type="GO" id="GO:0016887">
    <property type="term" value="F:ATP hydrolysis activity"/>
    <property type="evidence" value="ECO:0007669"/>
    <property type="project" value="InterPro"/>
</dbReference>
<dbReference type="GO" id="GO:0005524">
    <property type="term" value="F:ATP binding"/>
    <property type="evidence" value="ECO:0007669"/>
    <property type="project" value="UniProtKB-KW"/>
</dbReference>
<dbReference type="RefSeq" id="WP_000626143.1">
    <property type="nucleotide sequence ID" value="NZ_AHMY02000036.1"/>
</dbReference>
<gene>
    <name evidence="8" type="ORF">LEP1GSC081_4157</name>
</gene>
<evidence type="ECO:0000256" key="6">
    <source>
        <dbReference type="SAM" id="Coils"/>
    </source>
</evidence>
<dbReference type="InterPro" id="IPR032781">
    <property type="entry name" value="ABC_tran_Xtn"/>
</dbReference>
<dbReference type="Gene3D" id="3.40.50.300">
    <property type="entry name" value="P-loop containing nucleotide triphosphate hydrolases"/>
    <property type="match status" value="2"/>
</dbReference>
<dbReference type="InterPro" id="IPR017871">
    <property type="entry name" value="ABC_transporter-like_CS"/>
</dbReference>
<evidence type="ECO:0000256" key="3">
    <source>
        <dbReference type="ARBA" id="ARBA00022840"/>
    </source>
</evidence>
<dbReference type="NCBIfam" id="NF011646">
    <property type="entry name" value="PRK15064.1"/>
    <property type="match status" value="1"/>
</dbReference>
<keyword evidence="1" id="KW-0677">Repeat</keyword>
<dbReference type="InterPro" id="IPR003439">
    <property type="entry name" value="ABC_transporter-like_ATP-bd"/>
</dbReference>
<dbReference type="PROSITE" id="PS00211">
    <property type="entry name" value="ABC_TRANSPORTER_1"/>
    <property type="match status" value="1"/>
</dbReference>
<feature type="domain" description="ABC transporter" evidence="7">
    <location>
        <begin position="314"/>
        <end position="536"/>
    </location>
</feature>
<keyword evidence="6" id="KW-0175">Coiled coil</keyword>
<keyword evidence="2" id="KW-0547">Nucleotide-binding</keyword>
<dbReference type="InterPro" id="IPR027417">
    <property type="entry name" value="P-loop_NTPase"/>
</dbReference>
<dbReference type="FunFam" id="3.40.50.300:FF:000011">
    <property type="entry name" value="Putative ABC transporter ATP-binding component"/>
    <property type="match status" value="1"/>
</dbReference>
<dbReference type="PANTHER" id="PTHR42855:SF2">
    <property type="entry name" value="DRUG RESISTANCE ABC TRANSPORTER,ATP-BINDING PROTEIN"/>
    <property type="match status" value="1"/>
</dbReference>
<protein>
    <recommendedName>
        <fullName evidence="5">Probable ATP-binding protein YbiT</fullName>
    </recommendedName>
</protein>
<accession>A0A0E2B3W3</accession>
<evidence type="ECO:0000256" key="5">
    <source>
        <dbReference type="ARBA" id="ARBA00074044"/>
    </source>
</evidence>
<evidence type="ECO:0000313" key="9">
    <source>
        <dbReference type="Proteomes" id="UP000006253"/>
    </source>
</evidence>
<comment type="caution">
    <text evidence="8">The sequence shown here is derived from an EMBL/GenBank/DDBJ whole genome shotgun (WGS) entry which is preliminary data.</text>
</comment>
<keyword evidence="3 8" id="KW-0067">ATP-binding</keyword>
<organism evidence="8 9">
    <name type="scientific">Leptospira kirschneri str. H1</name>
    <dbReference type="NCBI Taxonomy" id="1049966"/>
    <lineage>
        <taxon>Bacteria</taxon>
        <taxon>Pseudomonadati</taxon>
        <taxon>Spirochaetota</taxon>
        <taxon>Spirochaetia</taxon>
        <taxon>Leptospirales</taxon>
        <taxon>Leptospiraceae</taxon>
        <taxon>Leptospira</taxon>
    </lineage>
</organism>
<name>A0A0E2B3W3_9LEPT</name>